<dbReference type="Proteomes" id="UP001202248">
    <property type="component" value="Unassembled WGS sequence"/>
</dbReference>
<gene>
    <name evidence="2" type="ORF">MKP09_12840</name>
</gene>
<dbReference type="Gene3D" id="2.160.10.10">
    <property type="entry name" value="Hexapeptide repeat proteins"/>
    <property type="match status" value="1"/>
</dbReference>
<comment type="similarity">
    <text evidence="1">Belongs to the transferase hexapeptide repeat family.</text>
</comment>
<dbReference type="InterPro" id="IPR001451">
    <property type="entry name" value="Hexapep"/>
</dbReference>
<dbReference type="InterPro" id="IPR011004">
    <property type="entry name" value="Trimer_LpxA-like_sf"/>
</dbReference>
<sequence>MAHNSTILSSSHTWDDRNIPIKYNQLVMKKTVIKDDVWIGCGVRILSNICVNSRSIIASGAVVTKDVPSNVIVAGLPAKQIKTI</sequence>
<comment type="caution">
    <text evidence="2">The sequence shown here is derived from an EMBL/GenBank/DDBJ whole genome shotgun (WGS) entry which is preliminary data.</text>
</comment>
<dbReference type="RefSeq" id="WP_240830407.1">
    <property type="nucleotide sequence ID" value="NZ_JAKWBL010000002.1"/>
</dbReference>
<keyword evidence="3" id="KW-1185">Reference proteome</keyword>
<name>A0ABS9SK16_9BACT</name>
<evidence type="ECO:0000313" key="2">
    <source>
        <dbReference type="EMBL" id="MCH5598732.1"/>
    </source>
</evidence>
<evidence type="ECO:0000256" key="1">
    <source>
        <dbReference type="ARBA" id="ARBA00007274"/>
    </source>
</evidence>
<organism evidence="2 3">
    <name type="scientific">Niabella ginsengisoli</name>
    <dbReference type="NCBI Taxonomy" id="522298"/>
    <lineage>
        <taxon>Bacteria</taxon>
        <taxon>Pseudomonadati</taxon>
        <taxon>Bacteroidota</taxon>
        <taxon>Chitinophagia</taxon>
        <taxon>Chitinophagales</taxon>
        <taxon>Chitinophagaceae</taxon>
        <taxon>Niabella</taxon>
    </lineage>
</organism>
<dbReference type="InterPro" id="IPR050179">
    <property type="entry name" value="Trans_hexapeptide_repeat"/>
</dbReference>
<dbReference type="SUPFAM" id="SSF51161">
    <property type="entry name" value="Trimeric LpxA-like enzymes"/>
    <property type="match status" value="1"/>
</dbReference>
<dbReference type="EMBL" id="JAKWBL010000002">
    <property type="protein sequence ID" value="MCH5598732.1"/>
    <property type="molecule type" value="Genomic_DNA"/>
</dbReference>
<accession>A0ABS9SK16</accession>
<proteinExistence type="inferred from homology"/>
<dbReference type="Pfam" id="PF00132">
    <property type="entry name" value="Hexapep"/>
    <property type="match status" value="1"/>
</dbReference>
<evidence type="ECO:0000313" key="3">
    <source>
        <dbReference type="Proteomes" id="UP001202248"/>
    </source>
</evidence>
<reference evidence="2 3" key="1">
    <citation type="submission" date="2022-02" db="EMBL/GenBank/DDBJ databases">
        <authorList>
            <person name="Min J."/>
        </authorList>
    </citation>
    <scope>NUCLEOTIDE SEQUENCE [LARGE SCALE GENOMIC DNA]</scope>
    <source>
        <strain evidence="2 3">GR10-1</strain>
    </source>
</reference>
<dbReference type="PANTHER" id="PTHR43300:SF11">
    <property type="entry name" value="ACETYLTRANSFERASE RV3034C-RELATED"/>
    <property type="match status" value="1"/>
</dbReference>
<dbReference type="PANTHER" id="PTHR43300">
    <property type="entry name" value="ACETYLTRANSFERASE"/>
    <property type="match status" value="1"/>
</dbReference>
<protein>
    <recommendedName>
        <fullName evidence="4">Acyltransferase</fullName>
    </recommendedName>
</protein>
<evidence type="ECO:0008006" key="4">
    <source>
        <dbReference type="Google" id="ProtNLM"/>
    </source>
</evidence>